<organism evidence="2">
    <name type="scientific">bioreactor metagenome</name>
    <dbReference type="NCBI Taxonomy" id="1076179"/>
    <lineage>
        <taxon>unclassified sequences</taxon>
        <taxon>metagenomes</taxon>
        <taxon>ecological metagenomes</taxon>
    </lineage>
</organism>
<evidence type="ECO:0000259" key="1">
    <source>
        <dbReference type="PROSITE" id="PS51186"/>
    </source>
</evidence>
<feature type="domain" description="N-acetyltransferase" evidence="1">
    <location>
        <begin position="1"/>
        <end position="95"/>
    </location>
</feature>
<dbReference type="Gene3D" id="3.40.630.30">
    <property type="match status" value="1"/>
</dbReference>
<gene>
    <name evidence="2" type="ORF">SDC9_212743</name>
</gene>
<dbReference type="GO" id="GO:0016747">
    <property type="term" value="F:acyltransferase activity, transferring groups other than amino-acyl groups"/>
    <property type="evidence" value="ECO:0007669"/>
    <property type="project" value="InterPro"/>
</dbReference>
<protein>
    <recommendedName>
        <fullName evidence="1">N-acetyltransferase domain-containing protein</fullName>
    </recommendedName>
</protein>
<dbReference type="CDD" id="cd04301">
    <property type="entry name" value="NAT_SF"/>
    <property type="match status" value="1"/>
</dbReference>
<reference evidence="2" key="1">
    <citation type="submission" date="2019-08" db="EMBL/GenBank/DDBJ databases">
        <authorList>
            <person name="Kucharzyk K."/>
            <person name="Murdoch R.W."/>
            <person name="Higgins S."/>
            <person name="Loffler F."/>
        </authorList>
    </citation>
    <scope>NUCLEOTIDE SEQUENCE</scope>
</reference>
<dbReference type="SUPFAM" id="SSF55729">
    <property type="entry name" value="Acyl-CoA N-acyltransferases (Nat)"/>
    <property type="match status" value="1"/>
</dbReference>
<dbReference type="InterPro" id="IPR000182">
    <property type="entry name" value="GNAT_dom"/>
</dbReference>
<dbReference type="PANTHER" id="PTHR39173">
    <property type="entry name" value="ACETYLTRANSFERASE"/>
    <property type="match status" value="1"/>
</dbReference>
<dbReference type="PANTHER" id="PTHR39173:SF1">
    <property type="entry name" value="ACETYLTRANSFERASE"/>
    <property type="match status" value="1"/>
</dbReference>
<proteinExistence type="predicted"/>
<dbReference type="AlphaFoldDB" id="A0A645K055"/>
<dbReference type="Pfam" id="PF00583">
    <property type="entry name" value="Acetyltransf_1"/>
    <property type="match status" value="1"/>
</dbReference>
<accession>A0A645K055</accession>
<sequence>MIQFRHELNDFLRNYGGHIGYSVHPDERKKGYAKRMLGECLDLCKAFGLTSVLITCLVGNEASRRTILSCGGIYEGTVYCARDDVQLQRYWINLTTSEGD</sequence>
<dbReference type="EMBL" id="VSSQ01146625">
    <property type="protein sequence ID" value="MPN64964.1"/>
    <property type="molecule type" value="Genomic_DNA"/>
</dbReference>
<dbReference type="PROSITE" id="PS51186">
    <property type="entry name" value="GNAT"/>
    <property type="match status" value="1"/>
</dbReference>
<dbReference type="InterPro" id="IPR016181">
    <property type="entry name" value="Acyl_CoA_acyltransferase"/>
</dbReference>
<comment type="caution">
    <text evidence="2">The sequence shown here is derived from an EMBL/GenBank/DDBJ whole genome shotgun (WGS) entry which is preliminary data.</text>
</comment>
<name>A0A645K055_9ZZZZ</name>
<evidence type="ECO:0000313" key="2">
    <source>
        <dbReference type="EMBL" id="MPN64964.1"/>
    </source>
</evidence>